<keyword evidence="2" id="KW-1185">Reference proteome</keyword>
<evidence type="ECO:0000313" key="1">
    <source>
        <dbReference type="EMBL" id="USG68136.1"/>
    </source>
</evidence>
<proteinExistence type="predicted"/>
<organism evidence="1 2">
    <name type="scientific">Brevibacillus ruminantium</name>
    <dbReference type="NCBI Taxonomy" id="2950604"/>
    <lineage>
        <taxon>Bacteria</taxon>
        <taxon>Bacillati</taxon>
        <taxon>Bacillota</taxon>
        <taxon>Bacilli</taxon>
        <taxon>Bacillales</taxon>
        <taxon>Paenibacillaceae</taxon>
        <taxon>Brevibacillus</taxon>
    </lineage>
</organism>
<accession>A0ABY4WLV6</accession>
<dbReference type="RefSeq" id="WP_251875515.1">
    <property type="nucleotide sequence ID" value="NZ_CP098755.1"/>
</dbReference>
<evidence type="ECO:0000313" key="2">
    <source>
        <dbReference type="Proteomes" id="UP001056500"/>
    </source>
</evidence>
<dbReference type="EMBL" id="CP098755">
    <property type="protein sequence ID" value="USG68136.1"/>
    <property type="molecule type" value="Genomic_DNA"/>
</dbReference>
<reference evidence="1" key="1">
    <citation type="submission" date="2022-06" db="EMBL/GenBank/DDBJ databases">
        <title>Genome sequencing of Brevibacillus sp. BB3-R1.</title>
        <authorList>
            <person name="Heo J."/>
            <person name="Lee D."/>
            <person name="Won M."/>
            <person name="Han B.-H."/>
            <person name="Hong S.-B."/>
            <person name="Kwon S.-W."/>
        </authorList>
    </citation>
    <scope>NUCLEOTIDE SEQUENCE</scope>
    <source>
        <strain evidence="1">BB3-R1</strain>
    </source>
</reference>
<protein>
    <submittedName>
        <fullName evidence="1">Uncharacterized protein</fullName>
    </submittedName>
</protein>
<dbReference type="Proteomes" id="UP001056500">
    <property type="component" value="Chromosome"/>
</dbReference>
<name>A0ABY4WLV6_9BACL</name>
<sequence>MKASRHKWETLYYPLIEKDMSRGDCLVWMKENGDPKPPKSSYIGCPFHNDKMWLGMKENDPQSFLEAAKFEKGIQRNGLPKLNKKTFLHRSLQPLDQIVFKARLEGQANGSD</sequence>
<gene>
    <name evidence="1" type="ORF">NDK47_12990</name>
</gene>